<proteinExistence type="predicted"/>
<reference evidence="2 3" key="1">
    <citation type="journal article" date="2017" name="Nat. Commun.">
        <title>Genome assembly with in vitro proximity ligation data and whole-genome triplication in lettuce.</title>
        <authorList>
            <person name="Reyes-Chin-Wo S."/>
            <person name="Wang Z."/>
            <person name="Yang X."/>
            <person name="Kozik A."/>
            <person name="Arikit S."/>
            <person name="Song C."/>
            <person name="Xia L."/>
            <person name="Froenicke L."/>
            <person name="Lavelle D.O."/>
            <person name="Truco M.J."/>
            <person name="Xia R."/>
            <person name="Zhu S."/>
            <person name="Xu C."/>
            <person name="Xu H."/>
            <person name="Xu X."/>
            <person name="Cox K."/>
            <person name="Korf I."/>
            <person name="Meyers B.C."/>
            <person name="Michelmore R.W."/>
        </authorList>
    </citation>
    <scope>NUCLEOTIDE SEQUENCE [LARGE SCALE GENOMIC DNA]</scope>
    <source>
        <strain evidence="3">cv. Salinas</strain>
        <tissue evidence="2">Seedlings</tissue>
    </source>
</reference>
<dbReference type="Proteomes" id="UP000235145">
    <property type="component" value="Unassembled WGS sequence"/>
</dbReference>
<accession>A0A9R1VV47</accession>
<feature type="domain" description="R13L1/DRL21-like LRR repeat region" evidence="1">
    <location>
        <begin position="255"/>
        <end position="319"/>
    </location>
</feature>
<dbReference type="PANTHER" id="PTHR45752:SF195">
    <property type="entry name" value="LEUCINE-RICH REPEAT (LRR) FAMILY PROTEIN-RELATED"/>
    <property type="match status" value="1"/>
</dbReference>
<comment type="caution">
    <text evidence="2">The sequence shown here is derived from an EMBL/GenBank/DDBJ whole genome shotgun (WGS) entry which is preliminary data.</text>
</comment>
<dbReference type="InterPro" id="IPR050715">
    <property type="entry name" value="LRR-SigEffector_domain"/>
</dbReference>
<sequence length="409" mass="47387">MTIGCLKLISVVLEGSRLRTLDLGLAPNIEELILVGCKDLENLHLPGRCLNLRHLLLTKSKLRTLDIGLTPNLEKLNLKKSYCLEELHMANECQKLNELEITHSNLRTLDLGMTPNLKKLVLIECRKLVELHTPFGCLKKFVHVDLSGCLRFRSFKFNKKDYTSCSVDESLEVGPLAELYMCVESIERCLFHPDIELPKFQFFRDYKEDRPSMTRYLERHFSEGMCACTNLETFSQSICGLRRLRKLVLAHSFVEVINDLDLLESLEELILYYTKIKHLPDSILMLKRLKYLKLYDCSLLENLPEDLGQLECLEKLHLTDRIFGQLECLEKLHLTDAKIIKHLPDSICMLKRLKDLQLYNCLQLEKLPEDLGQLECLEELNLQGSERLQDIPKSILLAIKKYSNKQEQG</sequence>
<keyword evidence="3" id="KW-1185">Reference proteome</keyword>
<dbReference type="Gene3D" id="3.80.10.10">
    <property type="entry name" value="Ribonuclease Inhibitor"/>
    <property type="match status" value="2"/>
</dbReference>
<dbReference type="InterPro" id="IPR032675">
    <property type="entry name" value="LRR_dom_sf"/>
</dbReference>
<dbReference type="Pfam" id="PF25019">
    <property type="entry name" value="LRR_R13L1-DRL21"/>
    <property type="match status" value="1"/>
</dbReference>
<dbReference type="PANTHER" id="PTHR45752">
    <property type="entry name" value="LEUCINE-RICH REPEAT-CONTAINING"/>
    <property type="match status" value="1"/>
</dbReference>
<protein>
    <recommendedName>
        <fullName evidence="1">R13L1/DRL21-like LRR repeat region domain-containing protein</fullName>
    </recommendedName>
</protein>
<evidence type="ECO:0000313" key="2">
    <source>
        <dbReference type="EMBL" id="KAJ0211863.1"/>
    </source>
</evidence>
<gene>
    <name evidence="2" type="ORF">LSAT_V11C400215470</name>
</gene>
<dbReference type="SUPFAM" id="SSF52058">
    <property type="entry name" value="L domain-like"/>
    <property type="match status" value="2"/>
</dbReference>
<evidence type="ECO:0000313" key="3">
    <source>
        <dbReference type="Proteomes" id="UP000235145"/>
    </source>
</evidence>
<organism evidence="2 3">
    <name type="scientific">Lactuca sativa</name>
    <name type="common">Garden lettuce</name>
    <dbReference type="NCBI Taxonomy" id="4236"/>
    <lineage>
        <taxon>Eukaryota</taxon>
        <taxon>Viridiplantae</taxon>
        <taxon>Streptophyta</taxon>
        <taxon>Embryophyta</taxon>
        <taxon>Tracheophyta</taxon>
        <taxon>Spermatophyta</taxon>
        <taxon>Magnoliopsida</taxon>
        <taxon>eudicotyledons</taxon>
        <taxon>Gunneridae</taxon>
        <taxon>Pentapetalae</taxon>
        <taxon>asterids</taxon>
        <taxon>campanulids</taxon>
        <taxon>Asterales</taxon>
        <taxon>Asteraceae</taxon>
        <taxon>Cichorioideae</taxon>
        <taxon>Cichorieae</taxon>
        <taxon>Lactucinae</taxon>
        <taxon>Lactuca</taxon>
    </lineage>
</organism>
<dbReference type="InterPro" id="IPR056789">
    <property type="entry name" value="LRR_R13L1-DRL21"/>
</dbReference>
<dbReference type="AlphaFoldDB" id="A0A9R1VV47"/>
<evidence type="ECO:0000259" key="1">
    <source>
        <dbReference type="Pfam" id="PF25019"/>
    </source>
</evidence>
<dbReference type="EMBL" id="NBSK02000004">
    <property type="protein sequence ID" value="KAJ0211863.1"/>
    <property type="molecule type" value="Genomic_DNA"/>
</dbReference>
<name>A0A9R1VV47_LACSA</name>